<keyword evidence="3" id="KW-1185">Reference proteome</keyword>
<protein>
    <submittedName>
        <fullName evidence="2">Uncharacterized protein</fullName>
    </submittedName>
</protein>
<dbReference type="NCBIfam" id="NF041278">
    <property type="entry name" value="CmcJ_NvfI_EfuI"/>
    <property type="match status" value="1"/>
</dbReference>
<evidence type="ECO:0000256" key="1">
    <source>
        <dbReference type="ARBA" id="ARBA00023604"/>
    </source>
</evidence>
<dbReference type="EMBL" id="JAULSV010000001">
    <property type="protein sequence ID" value="KAK0657890.1"/>
    <property type="molecule type" value="Genomic_DNA"/>
</dbReference>
<dbReference type="Proteomes" id="UP001174936">
    <property type="component" value="Unassembled WGS sequence"/>
</dbReference>
<comment type="similarity">
    <text evidence="1">Belongs to the asaB hydroxylase/desaturase family.</text>
</comment>
<dbReference type="PANTHER" id="PTHR34598:SF3">
    <property type="entry name" value="OXIDOREDUCTASE AN1597"/>
    <property type="match status" value="1"/>
</dbReference>
<organism evidence="2 3">
    <name type="scientific">Cercophora newfieldiana</name>
    <dbReference type="NCBI Taxonomy" id="92897"/>
    <lineage>
        <taxon>Eukaryota</taxon>
        <taxon>Fungi</taxon>
        <taxon>Dikarya</taxon>
        <taxon>Ascomycota</taxon>
        <taxon>Pezizomycotina</taxon>
        <taxon>Sordariomycetes</taxon>
        <taxon>Sordariomycetidae</taxon>
        <taxon>Sordariales</taxon>
        <taxon>Lasiosphaeriaceae</taxon>
        <taxon>Cercophora</taxon>
    </lineage>
</organism>
<name>A0AA40D000_9PEZI</name>
<comment type="caution">
    <text evidence="2">The sequence shown here is derived from an EMBL/GenBank/DDBJ whole genome shotgun (WGS) entry which is preliminary data.</text>
</comment>
<dbReference type="PANTHER" id="PTHR34598">
    <property type="entry name" value="BLL6449 PROTEIN"/>
    <property type="match status" value="1"/>
</dbReference>
<dbReference type="InterPro" id="IPR044053">
    <property type="entry name" value="AsaB-like"/>
</dbReference>
<accession>A0AA40D000</accession>
<dbReference type="GO" id="GO:0016491">
    <property type="term" value="F:oxidoreductase activity"/>
    <property type="evidence" value="ECO:0007669"/>
    <property type="project" value="InterPro"/>
</dbReference>
<proteinExistence type="inferred from homology"/>
<reference evidence="2" key="1">
    <citation type="submission" date="2023-06" db="EMBL/GenBank/DDBJ databases">
        <title>Genome-scale phylogeny and comparative genomics of the fungal order Sordariales.</title>
        <authorList>
            <consortium name="Lawrence Berkeley National Laboratory"/>
            <person name="Hensen N."/>
            <person name="Bonometti L."/>
            <person name="Westerberg I."/>
            <person name="Brannstrom I.O."/>
            <person name="Guillou S."/>
            <person name="Cros-Aarteil S."/>
            <person name="Calhoun S."/>
            <person name="Haridas S."/>
            <person name="Kuo A."/>
            <person name="Mondo S."/>
            <person name="Pangilinan J."/>
            <person name="Riley R."/>
            <person name="Labutti K."/>
            <person name="Andreopoulos B."/>
            <person name="Lipzen A."/>
            <person name="Chen C."/>
            <person name="Yanf M."/>
            <person name="Daum C."/>
            <person name="Ng V."/>
            <person name="Clum A."/>
            <person name="Steindorff A."/>
            <person name="Ohm R."/>
            <person name="Martin F."/>
            <person name="Silar P."/>
            <person name="Natvig D."/>
            <person name="Lalanne C."/>
            <person name="Gautier V."/>
            <person name="Ament-Velasquez S.L."/>
            <person name="Kruys A."/>
            <person name="Hutchinson M.I."/>
            <person name="Powell A.J."/>
            <person name="Barry K."/>
            <person name="Miller A.N."/>
            <person name="Grigoriev I.V."/>
            <person name="Debuchy R."/>
            <person name="Gladieux P."/>
            <person name="Thoren M.H."/>
            <person name="Johannesson H."/>
        </authorList>
    </citation>
    <scope>NUCLEOTIDE SEQUENCE</scope>
    <source>
        <strain evidence="2">SMH2532-1</strain>
    </source>
</reference>
<sequence length="284" mass="33261">MDNKVLLLFIQDSPVFKTEKPYSVVRTKELPDDESTNIDHEEHDISQVLEDIRDRKSDFTLEKDAICWVDHSTEVEITTEEDMMIPYAKETNNLIRKLLNTDDVICYDLRWRRNASFTDEEAFSNSRNVPSPPVRNVHIDHTPEGGWNRIRRHLSPEETEKFCNGQYRARIVNVWRPLFRPIEDNPIAFCDPDTVCRNDMLEVDRVTPISLIEVFQIKFNPTQRWRWLSKQTPDEPVVFVQFDSHPRNGRINGVPHATFNNPTAGPDCIPRESVETRSIVFTRL</sequence>
<dbReference type="AlphaFoldDB" id="A0AA40D000"/>
<evidence type="ECO:0000313" key="3">
    <source>
        <dbReference type="Proteomes" id="UP001174936"/>
    </source>
</evidence>
<gene>
    <name evidence="2" type="ORF">B0T16DRAFT_402684</name>
</gene>
<evidence type="ECO:0000313" key="2">
    <source>
        <dbReference type="EMBL" id="KAK0657890.1"/>
    </source>
</evidence>